<name>A0ABV2T212_9BACT</name>
<gene>
    <name evidence="2" type="ORF">ABR189_06775</name>
</gene>
<evidence type="ECO:0000313" key="2">
    <source>
        <dbReference type="EMBL" id="MET6997064.1"/>
    </source>
</evidence>
<sequence length="62" mass="7120">MIGKYEHGEAVPSIDVAKKIADALEVSLHYLVGEGMNTNFDKKTLKKLEDQRRKERSTLRFN</sequence>
<accession>A0ABV2T212</accession>
<dbReference type="SUPFAM" id="SSF47413">
    <property type="entry name" value="lambda repressor-like DNA-binding domains"/>
    <property type="match status" value="1"/>
</dbReference>
<proteinExistence type="predicted"/>
<dbReference type="InterPro" id="IPR001387">
    <property type="entry name" value="Cro/C1-type_HTH"/>
</dbReference>
<organism evidence="2 3">
    <name type="scientific">Chitinophaga defluvii</name>
    <dbReference type="NCBI Taxonomy" id="3163343"/>
    <lineage>
        <taxon>Bacteria</taxon>
        <taxon>Pseudomonadati</taxon>
        <taxon>Bacteroidota</taxon>
        <taxon>Chitinophagia</taxon>
        <taxon>Chitinophagales</taxon>
        <taxon>Chitinophagaceae</taxon>
        <taxon>Chitinophaga</taxon>
    </lineage>
</organism>
<dbReference type="RefSeq" id="WP_354661079.1">
    <property type="nucleotide sequence ID" value="NZ_JBEXAC010000001.1"/>
</dbReference>
<dbReference type="CDD" id="cd00093">
    <property type="entry name" value="HTH_XRE"/>
    <property type="match status" value="1"/>
</dbReference>
<reference evidence="2 3" key="1">
    <citation type="submission" date="2024-06" db="EMBL/GenBank/DDBJ databases">
        <title>Chitinophaga defluvii sp. nov., isolated from municipal sewage.</title>
        <authorList>
            <person name="Zhang L."/>
        </authorList>
    </citation>
    <scope>NUCLEOTIDE SEQUENCE [LARGE SCALE GENOMIC DNA]</scope>
    <source>
        <strain evidence="2 3">H8</strain>
    </source>
</reference>
<evidence type="ECO:0000259" key="1">
    <source>
        <dbReference type="PROSITE" id="PS50943"/>
    </source>
</evidence>
<keyword evidence="3" id="KW-1185">Reference proteome</keyword>
<dbReference type="EMBL" id="JBEXAC010000001">
    <property type="protein sequence ID" value="MET6997064.1"/>
    <property type="molecule type" value="Genomic_DNA"/>
</dbReference>
<feature type="domain" description="HTH cro/C1-type" evidence="1">
    <location>
        <begin position="1"/>
        <end position="31"/>
    </location>
</feature>
<dbReference type="Proteomes" id="UP001549749">
    <property type="component" value="Unassembled WGS sequence"/>
</dbReference>
<protein>
    <submittedName>
        <fullName evidence="2">Helix-turn-helix transcriptional regulator</fullName>
    </submittedName>
</protein>
<evidence type="ECO:0000313" key="3">
    <source>
        <dbReference type="Proteomes" id="UP001549749"/>
    </source>
</evidence>
<dbReference type="Pfam" id="PF01381">
    <property type="entry name" value="HTH_3"/>
    <property type="match status" value="1"/>
</dbReference>
<dbReference type="Gene3D" id="1.10.260.40">
    <property type="entry name" value="lambda repressor-like DNA-binding domains"/>
    <property type="match status" value="1"/>
</dbReference>
<dbReference type="PROSITE" id="PS50943">
    <property type="entry name" value="HTH_CROC1"/>
    <property type="match status" value="1"/>
</dbReference>
<dbReference type="InterPro" id="IPR010982">
    <property type="entry name" value="Lambda_DNA-bd_dom_sf"/>
</dbReference>
<comment type="caution">
    <text evidence="2">The sequence shown here is derived from an EMBL/GenBank/DDBJ whole genome shotgun (WGS) entry which is preliminary data.</text>
</comment>